<accession>A0A6C0EK34</accession>
<name>A0A6C0EK34_9ZZZZ</name>
<dbReference type="AlphaFoldDB" id="A0A6C0EK34"/>
<evidence type="ECO:0000313" key="1">
    <source>
        <dbReference type="EMBL" id="QHT29021.1"/>
    </source>
</evidence>
<organism evidence="1">
    <name type="scientific">viral metagenome</name>
    <dbReference type="NCBI Taxonomy" id="1070528"/>
    <lineage>
        <taxon>unclassified sequences</taxon>
        <taxon>metagenomes</taxon>
        <taxon>organismal metagenomes</taxon>
    </lineage>
</organism>
<dbReference type="EMBL" id="MN738867">
    <property type="protein sequence ID" value="QHT29021.1"/>
    <property type="molecule type" value="Genomic_DNA"/>
</dbReference>
<protein>
    <submittedName>
        <fullName evidence="1">Uncharacterized protein</fullName>
    </submittedName>
</protein>
<proteinExistence type="predicted"/>
<reference evidence="1" key="1">
    <citation type="journal article" date="2020" name="Nature">
        <title>Giant virus diversity and host interactions through global metagenomics.</title>
        <authorList>
            <person name="Schulz F."/>
            <person name="Roux S."/>
            <person name="Paez-Espino D."/>
            <person name="Jungbluth S."/>
            <person name="Walsh D.A."/>
            <person name="Denef V.J."/>
            <person name="McMahon K.D."/>
            <person name="Konstantinidis K.T."/>
            <person name="Eloe-Fadrosh E.A."/>
            <person name="Kyrpides N.C."/>
            <person name="Woyke T."/>
        </authorList>
    </citation>
    <scope>NUCLEOTIDE SEQUENCE</scope>
    <source>
        <strain evidence="1">GVMAG-M-3300001351-8</strain>
    </source>
</reference>
<sequence length="86" mass="10099">MTSDYRTIQISDDLFWGYHQKINISLYTNTHDIIAEMNVRLINFLDQNNLQVLKAKLNTITYTLPGLEIIKSHNPKDIIYMCICNH</sequence>